<evidence type="ECO:0000259" key="12">
    <source>
        <dbReference type="PROSITE" id="PS50893"/>
    </source>
</evidence>
<keyword evidence="2" id="KW-0813">Transport</keyword>
<keyword evidence="3" id="KW-1003">Cell membrane</keyword>
<dbReference type="InterPro" id="IPR003838">
    <property type="entry name" value="ABC3_permease_C"/>
</dbReference>
<name>A0A3L7A227_9MICO</name>
<keyword evidence="7 11" id="KW-1133">Transmembrane helix</keyword>
<evidence type="ECO:0000256" key="6">
    <source>
        <dbReference type="ARBA" id="ARBA00022840"/>
    </source>
</evidence>
<keyword evidence="8 11" id="KW-0472">Membrane</keyword>
<gene>
    <name evidence="13" type="ORF">D9V32_13055</name>
</gene>
<comment type="subcellular location">
    <subcellularLocation>
        <location evidence="1">Cell inner membrane</location>
        <topology evidence="1">Multi-pass membrane protein</topology>
    </subcellularLocation>
</comment>
<dbReference type="SMART" id="SM00382">
    <property type="entry name" value="AAA"/>
    <property type="match status" value="1"/>
</dbReference>
<dbReference type="Gene3D" id="3.40.50.300">
    <property type="entry name" value="P-loop containing nucleotide triphosphate hydrolases"/>
    <property type="match status" value="1"/>
</dbReference>
<dbReference type="Pfam" id="PF02687">
    <property type="entry name" value="FtsX"/>
    <property type="match status" value="1"/>
</dbReference>
<feature type="region of interest" description="Disordered" evidence="10">
    <location>
        <begin position="1"/>
        <end position="34"/>
    </location>
</feature>
<dbReference type="OrthoDB" id="4814201at2"/>
<dbReference type="InterPro" id="IPR017871">
    <property type="entry name" value="ABC_transporter-like_CS"/>
</dbReference>
<feature type="transmembrane region" description="Helical" evidence="11">
    <location>
        <begin position="652"/>
        <end position="677"/>
    </location>
</feature>
<evidence type="ECO:0000256" key="7">
    <source>
        <dbReference type="ARBA" id="ARBA00022989"/>
    </source>
</evidence>
<dbReference type="AlphaFoldDB" id="A0A3L7A227"/>
<dbReference type="InterPro" id="IPR003439">
    <property type="entry name" value="ABC_transporter-like_ATP-bd"/>
</dbReference>
<evidence type="ECO:0000256" key="1">
    <source>
        <dbReference type="ARBA" id="ARBA00004429"/>
    </source>
</evidence>
<dbReference type="PANTHER" id="PTHR24220:SF86">
    <property type="entry name" value="ABC TRANSPORTER ABCH.1"/>
    <property type="match status" value="1"/>
</dbReference>
<dbReference type="InterPro" id="IPR015854">
    <property type="entry name" value="ABC_transpr_LolD-like"/>
</dbReference>
<evidence type="ECO:0000256" key="11">
    <source>
        <dbReference type="SAM" id="Phobius"/>
    </source>
</evidence>
<dbReference type="GO" id="GO:0005886">
    <property type="term" value="C:plasma membrane"/>
    <property type="evidence" value="ECO:0007669"/>
    <property type="project" value="UniProtKB-SubCell"/>
</dbReference>
<dbReference type="FunFam" id="3.40.50.300:FF:000032">
    <property type="entry name" value="Export ABC transporter ATP-binding protein"/>
    <property type="match status" value="1"/>
</dbReference>
<dbReference type="CDD" id="cd03255">
    <property type="entry name" value="ABC_MJ0796_LolCDE_FtsE"/>
    <property type="match status" value="1"/>
</dbReference>
<evidence type="ECO:0000256" key="5">
    <source>
        <dbReference type="ARBA" id="ARBA00022741"/>
    </source>
</evidence>
<dbReference type="PROSITE" id="PS50893">
    <property type="entry name" value="ABC_TRANSPORTER_2"/>
    <property type="match status" value="1"/>
</dbReference>
<feature type="transmembrane region" description="Helical" evidence="11">
    <location>
        <begin position="610"/>
        <end position="640"/>
    </location>
</feature>
<accession>A0A3L7A227</accession>
<dbReference type="Pfam" id="PF00005">
    <property type="entry name" value="ABC_tran"/>
    <property type="match status" value="1"/>
</dbReference>
<dbReference type="SUPFAM" id="SSF52540">
    <property type="entry name" value="P-loop containing nucleoside triphosphate hydrolases"/>
    <property type="match status" value="1"/>
</dbReference>
<keyword evidence="14" id="KW-1185">Reference proteome</keyword>
<evidence type="ECO:0000256" key="4">
    <source>
        <dbReference type="ARBA" id="ARBA00022692"/>
    </source>
</evidence>
<reference evidence="13 14" key="1">
    <citation type="submission" date="2018-10" db="EMBL/GenBank/DDBJ databases">
        <authorList>
            <person name="Li J."/>
        </authorList>
    </citation>
    <scope>NUCLEOTIDE SEQUENCE [LARGE SCALE GENOMIC DNA]</scope>
    <source>
        <strain evidence="13 14">IF 016277</strain>
    </source>
</reference>
<dbReference type="InterPro" id="IPR027417">
    <property type="entry name" value="P-loop_NTPase"/>
</dbReference>
<feature type="transmembrane region" description="Helical" evidence="11">
    <location>
        <begin position="565"/>
        <end position="589"/>
    </location>
</feature>
<keyword evidence="4 11" id="KW-0812">Transmembrane</keyword>
<keyword evidence="6 13" id="KW-0067">ATP-binding</keyword>
<proteinExistence type="inferred from homology"/>
<dbReference type="Proteomes" id="UP000272503">
    <property type="component" value="Unassembled WGS sequence"/>
</dbReference>
<evidence type="ECO:0000256" key="10">
    <source>
        <dbReference type="SAM" id="MobiDB-lite"/>
    </source>
</evidence>
<feature type="domain" description="ABC transporter" evidence="12">
    <location>
        <begin position="38"/>
        <end position="276"/>
    </location>
</feature>
<feature type="compositionally biased region" description="Basic residues" evidence="10">
    <location>
        <begin position="8"/>
        <end position="17"/>
    </location>
</feature>
<dbReference type="EMBL" id="RCUX01000011">
    <property type="protein sequence ID" value="RLP74279.1"/>
    <property type="molecule type" value="Genomic_DNA"/>
</dbReference>
<evidence type="ECO:0000256" key="3">
    <source>
        <dbReference type="ARBA" id="ARBA00022475"/>
    </source>
</evidence>
<evidence type="ECO:0000256" key="8">
    <source>
        <dbReference type="ARBA" id="ARBA00023136"/>
    </source>
</evidence>
<organism evidence="13 14">
    <name type="scientific">Mycetocola tolaasinivorans</name>
    <dbReference type="NCBI Taxonomy" id="76635"/>
    <lineage>
        <taxon>Bacteria</taxon>
        <taxon>Bacillati</taxon>
        <taxon>Actinomycetota</taxon>
        <taxon>Actinomycetes</taxon>
        <taxon>Micrococcales</taxon>
        <taxon>Microbacteriaceae</taxon>
        <taxon>Mycetocola</taxon>
    </lineage>
</organism>
<evidence type="ECO:0000256" key="2">
    <source>
        <dbReference type="ARBA" id="ARBA00022448"/>
    </source>
</evidence>
<evidence type="ECO:0000313" key="13">
    <source>
        <dbReference type="EMBL" id="RLP74279.1"/>
    </source>
</evidence>
<protein>
    <submittedName>
        <fullName evidence="13">ATP-binding cassette domain-containing protein</fullName>
    </submittedName>
</protein>
<dbReference type="InterPro" id="IPR003593">
    <property type="entry name" value="AAA+_ATPase"/>
</dbReference>
<dbReference type="GO" id="GO:0005524">
    <property type="term" value="F:ATP binding"/>
    <property type="evidence" value="ECO:0007669"/>
    <property type="project" value="UniProtKB-KW"/>
</dbReference>
<dbReference type="GO" id="GO:0016887">
    <property type="term" value="F:ATP hydrolysis activity"/>
    <property type="evidence" value="ECO:0007669"/>
    <property type="project" value="InterPro"/>
</dbReference>
<dbReference type="GO" id="GO:0022857">
    <property type="term" value="F:transmembrane transporter activity"/>
    <property type="evidence" value="ECO:0007669"/>
    <property type="project" value="TreeGrafter"/>
</dbReference>
<feature type="region of interest" description="Disordered" evidence="10">
    <location>
        <begin position="259"/>
        <end position="296"/>
    </location>
</feature>
<keyword evidence="5" id="KW-0547">Nucleotide-binding</keyword>
<evidence type="ECO:0000256" key="9">
    <source>
        <dbReference type="ARBA" id="ARBA00038388"/>
    </source>
</evidence>
<comment type="caution">
    <text evidence="13">The sequence shown here is derived from an EMBL/GenBank/DDBJ whole genome shotgun (WGS) entry which is preliminary data.</text>
</comment>
<evidence type="ECO:0000313" key="14">
    <source>
        <dbReference type="Proteomes" id="UP000272503"/>
    </source>
</evidence>
<feature type="compositionally biased region" description="Low complexity" evidence="10">
    <location>
        <begin position="261"/>
        <end position="276"/>
    </location>
</feature>
<dbReference type="GO" id="GO:0098796">
    <property type="term" value="C:membrane protein complex"/>
    <property type="evidence" value="ECO:0007669"/>
    <property type="project" value="UniProtKB-ARBA"/>
</dbReference>
<comment type="similarity">
    <text evidence="9">Belongs to the ABC transporter superfamily. Macrolide exporter (TC 3.A.1.122) family.</text>
</comment>
<dbReference type="PANTHER" id="PTHR24220">
    <property type="entry name" value="IMPORT ATP-BINDING PROTEIN"/>
    <property type="match status" value="1"/>
</dbReference>
<dbReference type="PROSITE" id="PS00211">
    <property type="entry name" value="ABC_TRANSPORTER_1"/>
    <property type="match status" value="1"/>
</dbReference>
<sequence>MGRDRAPRRPARGHRARGGAVSDPANGTQNGVDTEPLLSLRGIGRHFGSGTGTTHALRDITFDVFPGEFVAIIGPSGSGKSTLLNVLGLLDTASEGEYRIAGSSVSSLSQRQRDTLRAHTLGFVFQASHILPGESAAENAALGLRIQGVALPERRAAVRGALERLGILARAQALGKNLSGGERQRVAIARAIATGPRLLLADEPTGALDSENSARIIEHLHTLNAEGVTILVITHDPVVAASATRRLVLTDGRIREEAGVAAAPQQEPPHHAALQARPAHRTTPPDRRPARGRTRSGIARFGDEILEAISTHAGRPGRTMMLLFAFLLGAGGLVGSIGLSQSAAAQVSQRLTSAGLDEVVVSSLGGGIVTDPASSTRIRELEGVVGVGYRAQVSAVNARVSLLPPGTVAEQPGFTGRTMYASAEYLRLVTATTRPASAPAVLEATWSGDVALVGAAAARELGIAEAAPGMRIFVAGTPVEVIGIITSAGRESLLDSSVVLSPALADRVRGEQAELVVRTQPGYPAALAAAIPPIVAPGNPGVVTVQTVADLRALQRGVNADLGTLVGIISIVLLVLACLSAATSMYLTVRARAAEIALRRAVGASRAMIWRMFTLEGATIGAAGGLAGSAAGIAMVLVASGVQQWTPILDPAIIGVGVLVGTLTGIAAAAYPALVAARADPAQAIRE</sequence>
<dbReference type="InterPro" id="IPR017911">
    <property type="entry name" value="MacB-like_ATP-bd"/>
</dbReference>